<dbReference type="HOGENOM" id="CLU_160720_2_0_7"/>
<dbReference type="eggNOG" id="ENOG5033F1J">
    <property type="taxonomic scope" value="Bacteria"/>
</dbReference>
<dbReference type="Proteomes" id="UP000001508">
    <property type="component" value="Chromosome"/>
</dbReference>
<dbReference type="InParanoid" id="D6Z0S9"/>
<keyword evidence="1" id="KW-0472">Membrane</keyword>
<dbReference type="EMBL" id="CP001940">
    <property type="protein sequence ID" value="ADH87189.1"/>
    <property type="molecule type" value="Genomic_DNA"/>
</dbReference>
<keyword evidence="3" id="KW-1185">Reference proteome</keyword>
<dbReference type="KEGG" id="dak:DaAHT2_2525"/>
<evidence type="ECO:0000313" key="3">
    <source>
        <dbReference type="Proteomes" id="UP000001508"/>
    </source>
</evidence>
<dbReference type="RefSeq" id="WP_013164699.1">
    <property type="nucleotide sequence ID" value="NC_014216.1"/>
</dbReference>
<sequence>MMLVRMIDYLRDRPLLVRRCCYLVVALVLLWDALLLDKSYAHIALEHLPGFWSLFGLIGCVLLIAVAKGLGALGLLTREDYYDR</sequence>
<keyword evidence="1" id="KW-1133">Transmembrane helix</keyword>
<name>D6Z0S9_DESAT</name>
<gene>
    <name evidence="2" type="ordered locus">DaAHT2_2525</name>
</gene>
<organism evidence="2 3">
    <name type="scientific">Desulfurivibrio alkaliphilus (strain DSM 19089 / UNIQEM U267 / AHT2)</name>
    <dbReference type="NCBI Taxonomy" id="589865"/>
    <lineage>
        <taxon>Bacteria</taxon>
        <taxon>Pseudomonadati</taxon>
        <taxon>Thermodesulfobacteriota</taxon>
        <taxon>Desulfobulbia</taxon>
        <taxon>Desulfobulbales</taxon>
        <taxon>Desulfobulbaceae</taxon>
        <taxon>Desulfurivibrio</taxon>
    </lineage>
</organism>
<proteinExistence type="predicted"/>
<accession>D6Z0S9</accession>
<keyword evidence="1" id="KW-0812">Transmembrane</keyword>
<dbReference type="AlphaFoldDB" id="D6Z0S9"/>
<feature type="transmembrane region" description="Helical" evidence="1">
    <location>
        <begin position="51"/>
        <end position="76"/>
    </location>
</feature>
<dbReference type="STRING" id="589865.DaAHT2_2525"/>
<reference evidence="3" key="1">
    <citation type="submission" date="2010-02" db="EMBL/GenBank/DDBJ databases">
        <title>Complete sequence of Desulfurivibrio alkaliphilus AHT2.</title>
        <authorList>
            <consortium name="US DOE Joint Genome Institute"/>
            <person name="Pitluck S."/>
            <person name="Chertkov O."/>
            <person name="Detter J.C."/>
            <person name="Han C."/>
            <person name="Tapia R."/>
            <person name="Larimer F."/>
            <person name="Land M."/>
            <person name="Hauser L."/>
            <person name="Kyrpides N."/>
            <person name="Mikhailova N."/>
            <person name="Sorokin D.Y."/>
            <person name="Muyzer G."/>
            <person name="Woyke T."/>
        </authorList>
    </citation>
    <scope>NUCLEOTIDE SEQUENCE [LARGE SCALE GENOMIC DNA]</scope>
    <source>
        <strain evidence="3">DSM 19089 / UNIQEM U267 / AHT2</strain>
    </source>
</reference>
<evidence type="ECO:0000256" key="1">
    <source>
        <dbReference type="SAM" id="Phobius"/>
    </source>
</evidence>
<evidence type="ECO:0000313" key="2">
    <source>
        <dbReference type="EMBL" id="ADH87189.1"/>
    </source>
</evidence>
<protein>
    <submittedName>
        <fullName evidence="2">Uncharacterized protein</fullName>
    </submittedName>
</protein>